<evidence type="ECO:0000313" key="4">
    <source>
        <dbReference type="Proteomes" id="UP000315648"/>
    </source>
</evidence>
<proteinExistence type="predicted"/>
<dbReference type="RefSeq" id="WP_144230107.1">
    <property type="nucleotide sequence ID" value="NZ_CBCRVV010000044.1"/>
</dbReference>
<accession>A0A556QSE7</accession>
<protein>
    <recommendedName>
        <fullName evidence="5">PEP-CTERM sorting domain-containing protein</fullName>
    </recommendedName>
</protein>
<dbReference type="InterPro" id="IPR013425">
    <property type="entry name" value="Autotrns_rpt"/>
</dbReference>
<dbReference type="NCBIfam" id="TIGR02601">
    <property type="entry name" value="autotrns_rpt"/>
    <property type="match status" value="1"/>
</dbReference>
<dbReference type="EMBL" id="VMBG01000001">
    <property type="protein sequence ID" value="TSJ79566.1"/>
    <property type="molecule type" value="Genomic_DNA"/>
</dbReference>
<evidence type="ECO:0000313" key="3">
    <source>
        <dbReference type="EMBL" id="TSJ79566.1"/>
    </source>
</evidence>
<name>A0A556QSE7_9BACT</name>
<dbReference type="AlphaFoldDB" id="A0A556QSE7"/>
<keyword evidence="1 2" id="KW-0732">Signal</keyword>
<sequence length="584" mass="57812">MKTSFMRATRKALLSFCASALCLSPLSAATLYWDTDSVATGVGGTGNWNTGNLFWNDASTGAGIVSGWSNANRDTADFRGTAGTVTVASGIAAGAINFNTAGYTLSGADITLGRASGTGNVTVLNYAAGTGTNTVSSNIILDDVGTAGTAANYTFNNSGTGALTLNGNLTLNYSSGTPAGNKVVVFQTGNSGASITLNGNIAQGANGGASSLWNVTYGQGGSSQSNAQAINGTFYVNGNNTYGRGTTINGGTVIATNNNAFGSGTITFGSSGARGDMKLLTDGDLTITNAISVSGASTSQTYIGGNTAHDTTFSGAINLNAFGTNGTPGVISTPDPILTAATGGRVNFSGALNATSGIPRGIVKKGAGIVALSNATGNAYKGYTKVDEGTLLLMNTSGSATGDASQLAPGTAAVIVAGGAQLGGTGFSTTLVSATAANSVFTPGDMTKAGVSSIGTLNLTGGLTAANGATFNFDVNGASVDAVNFGTGAVSMGGTATFNFTSLGSVLTGTDYSLFLGSGDWTSISSTFIFNGPAGFTVSSNNFDAANHILTVQFSAIPEPSTYAIFAGASCLLLVVGRRNRRSA</sequence>
<evidence type="ECO:0000256" key="2">
    <source>
        <dbReference type="SAM" id="SignalP"/>
    </source>
</evidence>
<comment type="caution">
    <text evidence="3">The sequence shown here is derived from an EMBL/GenBank/DDBJ whole genome shotgun (WGS) entry which is preliminary data.</text>
</comment>
<feature type="chain" id="PRO_5022113615" description="PEP-CTERM sorting domain-containing protein" evidence="2">
    <location>
        <begin position="29"/>
        <end position="584"/>
    </location>
</feature>
<reference evidence="3 4" key="1">
    <citation type="submission" date="2019-07" db="EMBL/GenBank/DDBJ databases">
        <title>Description of 53C-WASEF.</title>
        <authorList>
            <person name="Pitt A."/>
            <person name="Hahn M.W."/>
        </authorList>
    </citation>
    <scope>NUCLEOTIDE SEQUENCE [LARGE SCALE GENOMIC DNA]</scope>
    <source>
        <strain evidence="3 4">53C-WASEF</strain>
    </source>
</reference>
<evidence type="ECO:0008006" key="5">
    <source>
        <dbReference type="Google" id="ProtNLM"/>
    </source>
</evidence>
<feature type="signal peptide" evidence="2">
    <location>
        <begin position="1"/>
        <end position="28"/>
    </location>
</feature>
<organism evidence="3 4">
    <name type="scientific">Rariglobus hedericola</name>
    <dbReference type="NCBI Taxonomy" id="2597822"/>
    <lineage>
        <taxon>Bacteria</taxon>
        <taxon>Pseudomonadati</taxon>
        <taxon>Verrucomicrobiota</taxon>
        <taxon>Opitutia</taxon>
        <taxon>Opitutales</taxon>
        <taxon>Opitutaceae</taxon>
        <taxon>Rariglobus</taxon>
    </lineage>
</organism>
<evidence type="ECO:0000256" key="1">
    <source>
        <dbReference type="ARBA" id="ARBA00022729"/>
    </source>
</evidence>
<keyword evidence="4" id="KW-1185">Reference proteome</keyword>
<gene>
    <name evidence="3" type="ORF">FPL22_09850</name>
</gene>
<dbReference type="OrthoDB" id="206918at2"/>
<dbReference type="Proteomes" id="UP000315648">
    <property type="component" value="Unassembled WGS sequence"/>
</dbReference>